<dbReference type="EC" id="3.5.4.13" evidence="3"/>
<dbReference type="GO" id="GO:0006229">
    <property type="term" value="P:dUTP biosynthetic process"/>
    <property type="evidence" value="ECO:0007669"/>
    <property type="project" value="InterPro"/>
</dbReference>
<dbReference type="GO" id="GO:0008829">
    <property type="term" value="F:dCTP deaminase activity"/>
    <property type="evidence" value="ECO:0007669"/>
    <property type="project" value="UniProtKB-EC"/>
</dbReference>
<dbReference type="Gene3D" id="2.70.40.10">
    <property type="match status" value="1"/>
</dbReference>
<keyword evidence="2" id="KW-0546">Nucleotide metabolism</keyword>
<accession>A0A8J7YJ40</accession>
<dbReference type="AlphaFoldDB" id="A0A8J7YJ40"/>
<dbReference type="PANTHER" id="PTHR42680:SF3">
    <property type="entry name" value="DCTP DEAMINASE"/>
    <property type="match status" value="1"/>
</dbReference>
<comment type="caution">
    <text evidence="3">The sequence shown here is derived from an EMBL/GenBank/DDBJ whole genome shotgun (WGS) entry which is preliminary data.</text>
</comment>
<dbReference type="InterPro" id="IPR036157">
    <property type="entry name" value="dUTPase-like_sf"/>
</dbReference>
<evidence type="ECO:0000313" key="4">
    <source>
        <dbReference type="EMBL" id="MBX8643639.1"/>
    </source>
</evidence>
<name>A0A8J7YJ40_9ARCH</name>
<dbReference type="PANTHER" id="PTHR42680">
    <property type="entry name" value="DCTP DEAMINASE"/>
    <property type="match status" value="1"/>
</dbReference>
<dbReference type="CDD" id="cd07557">
    <property type="entry name" value="trimeric_dUTPase"/>
    <property type="match status" value="1"/>
</dbReference>
<dbReference type="SUPFAM" id="SSF51283">
    <property type="entry name" value="dUTPase-like"/>
    <property type="match status" value="1"/>
</dbReference>
<gene>
    <name evidence="3" type="ORF">J9259_03995</name>
    <name evidence="4" type="ORF">KIY12_02780</name>
</gene>
<dbReference type="Proteomes" id="UP000716004">
    <property type="component" value="Unassembled WGS sequence"/>
</dbReference>
<dbReference type="NCBIfam" id="TIGR02274">
    <property type="entry name" value="dCTP_deam"/>
    <property type="match status" value="1"/>
</dbReference>
<evidence type="ECO:0000256" key="1">
    <source>
        <dbReference type="ARBA" id="ARBA00022801"/>
    </source>
</evidence>
<evidence type="ECO:0000256" key="2">
    <source>
        <dbReference type="ARBA" id="ARBA00023080"/>
    </source>
</evidence>
<organism evidence="3 5">
    <name type="scientific">Candidatus Sysuiplasma superficiale</name>
    <dbReference type="NCBI Taxonomy" id="2823368"/>
    <lineage>
        <taxon>Archaea</taxon>
        <taxon>Methanobacteriati</taxon>
        <taxon>Thermoplasmatota</taxon>
        <taxon>Thermoplasmata</taxon>
        <taxon>Candidatus Sysuiplasmatales</taxon>
        <taxon>Candidatus Sysuiplasmataceae</taxon>
        <taxon>Candidatus Sysuiplasma</taxon>
    </lineage>
</organism>
<dbReference type="Proteomes" id="UP000750197">
    <property type="component" value="Unassembled WGS sequence"/>
</dbReference>
<reference evidence="3" key="1">
    <citation type="submission" date="2021-04" db="EMBL/GenBank/DDBJ databases">
        <title>Genomic insights into ecological role and evolution of a novel Thermoplasmata order Candidatus Sysuiplasmatales.</title>
        <authorList>
            <person name="Yuan Y."/>
        </authorList>
    </citation>
    <scope>NUCLEOTIDE SEQUENCE</scope>
    <source>
        <strain evidence="4">TUT19-bin139</strain>
        <strain evidence="3">YP2-bin.285</strain>
    </source>
</reference>
<dbReference type="EMBL" id="JAHEAC010000014">
    <property type="protein sequence ID" value="MBX8643639.1"/>
    <property type="molecule type" value="Genomic_DNA"/>
</dbReference>
<protein>
    <submittedName>
        <fullName evidence="3">dCTP deaminase</fullName>
        <ecNumber evidence="3">3.5.4.13</ecNumber>
    </submittedName>
</protein>
<dbReference type="InterPro" id="IPR011962">
    <property type="entry name" value="dCTP_deaminase"/>
</dbReference>
<dbReference type="InterPro" id="IPR033704">
    <property type="entry name" value="dUTPase_trimeric"/>
</dbReference>
<keyword evidence="1 3" id="KW-0378">Hydrolase</keyword>
<proteinExistence type="predicted"/>
<evidence type="ECO:0000313" key="5">
    <source>
        <dbReference type="Proteomes" id="UP000716004"/>
    </source>
</evidence>
<evidence type="ECO:0000313" key="3">
    <source>
        <dbReference type="EMBL" id="MBX8631667.1"/>
    </source>
</evidence>
<dbReference type="EMBL" id="JAGVSJ010000007">
    <property type="protein sequence ID" value="MBX8631667.1"/>
    <property type="molecule type" value="Genomic_DNA"/>
</dbReference>
<dbReference type="Pfam" id="PF22769">
    <property type="entry name" value="DCD"/>
    <property type="match status" value="1"/>
</dbReference>
<sequence>MCVLNDSQISLLVREGKLIVSGFSEPSLTPNGYDLRVGTVMLPDSGSEEMERASVPSLSRFAVSTLETVSLPSDMTAQLWIRSSYARKGILASFGKVDAGFKGTLTLAFFNSSSSEFIISKGDRMVQIVFERMCDRAEKAYDIRSGHYQGQKDITLDYGSVGRSS</sequence>